<reference evidence="2" key="1">
    <citation type="submission" date="2015-04" db="EMBL/GenBank/DDBJ databases">
        <title>The genome sequence of the plant pathogenic Rhizarian Plasmodiophora brassicae reveals insights in its biotrophic life cycle and the origin of chitin synthesis.</title>
        <authorList>
            <person name="Schwelm A."/>
            <person name="Fogelqvist J."/>
            <person name="Knaust A."/>
            <person name="Julke S."/>
            <person name="Lilja T."/>
            <person name="Dhandapani V."/>
            <person name="Bonilla-Rosso G."/>
            <person name="Karlsson M."/>
            <person name="Shevchenko A."/>
            <person name="Choi S.R."/>
            <person name="Kim H.G."/>
            <person name="Park J.Y."/>
            <person name="Lim Y.P."/>
            <person name="Ludwig-Muller J."/>
            <person name="Dixelius C."/>
        </authorList>
    </citation>
    <scope>NUCLEOTIDE SEQUENCE</scope>
    <source>
        <tissue evidence="2">Potato root galls</tissue>
    </source>
</reference>
<feature type="domain" description="F-box" evidence="1">
    <location>
        <begin position="10"/>
        <end position="39"/>
    </location>
</feature>
<dbReference type="SUPFAM" id="SSF117281">
    <property type="entry name" value="Kelch motif"/>
    <property type="match status" value="1"/>
</dbReference>
<name>A0A0H5R6N8_9EUKA</name>
<dbReference type="InterPro" id="IPR006652">
    <property type="entry name" value="Kelch_1"/>
</dbReference>
<dbReference type="Pfam" id="PF12937">
    <property type="entry name" value="F-box-like"/>
    <property type="match status" value="1"/>
</dbReference>
<sequence length="346" mass="39101">MSDRLLKVDSLLSSIFSFIGPCPALSRLSLTCKRWHEATKIILASRDVLVDFFSENLKYFDFVTQNWTSIDITDGFRSESPLAVLLAENVITIIDTPDLIIRQFDPKKVGYRTISRHRNTYGSAHPPKLTHFSSAYSDGCIYIAGGRREEDDIASSSVWRFTIADSEWLQMQALPMPLVSSVSAIIRNENRKLSLTVVGSTVDLPTVVSVGFSIELDSLYHGHWLNTAIPPSEVMRFNSRCVVISDHRLIVGMWTSSTNRCQFSLIEFDSFENRWCERHPDPPASYIFPALCQGNVVALAVDHSSRLLSMQYNEQLRQWQVVRHPAEISHSFSLIIGAPKCSIQRS</sequence>
<dbReference type="AlphaFoldDB" id="A0A0H5R6N8"/>
<proteinExistence type="predicted"/>
<dbReference type="SUPFAM" id="SSF81383">
    <property type="entry name" value="F-box domain"/>
    <property type="match status" value="1"/>
</dbReference>
<organism evidence="2">
    <name type="scientific">Spongospora subterranea</name>
    <dbReference type="NCBI Taxonomy" id="70186"/>
    <lineage>
        <taxon>Eukaryota</taxon>
        <taxon>Sar</taxon>
        <taxon>Rhizaria</taxon>
        <taxon>Endomyxa</taxon>
        <taxon>Phytomyxea</taxon>
        <taxon>Plasmodiophorida</taxon>
        <taxon>Plasmodiophoridae</taxon>
        <taxon>Spongospora</taxon>
    </lineage>
</organism>
<dbReference type="InterPro" id="IPR001810">
    <property type="entry name" value="F-box_dom"/>
</dbReference>
<protein>
    <recommendedName>
        <fullName evidence="1">F-box domain-containing protein</fullName>
    </recommendedName>
</protein>
<dbReference type="Gene3D" id="2.120.10.80">
    <property type="entry name" value="Kelch-type beta propeller"/>
    <property type="match status" value="1"/>
</dbReference>
<dbReference type="InterPro" id="IPR015915">
    <property type="entry name" value="Kelch-typ_b-propeller"/>
</dbReference>
<dbReference type="InterPro" id="IPR036047">
    <property type="entry name" value="F-box-like_dom_sf"/>
</dbReference>
<evidence type="ECO:0000259" key="1">
    <source>
        <dbReference type="Pfam" id="PF12937"/>
    </source>
</evidence>
<dbReference type="EMBL" id="HACM01003512">
    <property type="protein sequence ID" value="CRZ03954.1"/>
    <property type="molecule type" value="Transcribed_RNA"/>
</dbReference>
<dbReference type="Pfam" id="PF01344">
    <property type="entry name" value="Kelch_1"/>
    <property type="match status" value="1"/>
</dbReference>
<accession>A0A0H5R6N8</accession>
<evidence type="ECO:0000313" key="2">
    <source>
        <dbReference type="EMBL" id="CRZ03954.1"/>
    </source>
</evidence>